<dbReference type="GO" id="GO:0003677">
    <property type="term" value="F:DNA binding"/>
    <property type="evidence" value="ECO:0007669"/>
    <property type="project" value="UniProtKB-KW"/>
</dbReference>
<evidence type="ECO:0000313" key="6">
    <source>
        <dbReference type="Proteomes" id="UP000179258"/>
    </source>
</evidence>
<evidence type="ECO:0000313" key="5">
    <source>
        <dbReference type="EMBL" id="OHA68290.1"/>
    </source>
</evidence>
<dbReference type="EMBL" id="MHTX01000019">
    <property type="protein sequence ID" value="OHA68290.1"/>
    <property type="molecule type" value="Genomic_DNA"/>
</dbReference>
<dbReference type="InterPro" id="IPR029060">
    <property type="entry name" value="PIN-like_dom_sf"/>
</dbReference>
<reference evidence="5 6" key="1">
    <citation type="journal article" date="2016" name="Nat. Commun.">
        <title>Thousands of microbial genomes shed light on interconnected biogeochemical processes in an aquifer system.</title>
        <authorList>
            <person name="Anantharaman K."/>
            <person name="Brown C.T."/>
            <person name="Hug L.A."/>
            <person name="Sharon I."/>
            <person name="Castelle C.J."/>
            <person name="Probst A.J."/>
            <person name="Thomas B.C."/>
            <person name="Singh A."/>
            <person name="Wilkins M.J."/>
            <person name="Karaoz U."/>
            <person name="Brodie E.L."/>
            <person name="Williams K.H."/>
            <person name="Hubbard S.S."/>
            <person name="Banfield J.F."/>
        </authorList>
    </citation>
    <scope>NUCLEOTIDE SEQUENCE [LARGE SCALE GENOMIC DNA]</scope>
</reference>
<sequence>MEAKERKRLLILDCNSIIHRAYHALPPLTTANGEVVNAVYGFLLVFFKALNDFSPDYIAAAFDFPAPSFRQKVFKPYKAKRPSAPPELYSQIPKTKEVLCAFKVPVFEKEGFEADDIIGTVARFAQKQQVLPFLETIIVSGDKDMLQLVDKNTKVYLLRKGVKDIIIYEEKQVRQAFGGLEPRQLLDYKALRGDPSDNIPGVTGIGEKTATELLLSCGDVERLYATLEGRDLACADKIKPKTKELLLRYKEQAMISRQLAAITKDIPLDFKLEDCRWGFYSTEEVYKTLKAMEFSSLLARVPEPKQKE</sequence>
<dbReference type="GO" id="GO:0017108">
    <property type="term" value="F:5'-flap endonuclease activity"/>
    <property type="evidence" value="ECO:0007669"/>
    <property type="project" value="InterPro"/>
</dbReference>
<dbReference type="GO" id="GO:0033567">
    <property type="term" value="P:DNA replication, Okazaki fragment processing"/>
    <property type="evidence" value="ECO:0007669"/>
    <property type="project" value="InterPro"/>
</dbReference>
<dbReference type="Gene3D" id="1.10.150.20">
    <property type="entry name" value="5' to 3' exonuclease, C-terminal subdomain"/>
    <property type="match status" value="1"/>
</dbReference>
<dbReference type="SMART" id="SM00475">
    <property type="entry name" value="53EXOc"/>
    <property type="match status" value="1"/>
</dbReference>
<dbReference type="InterPro" id="IPR038969">
    <property type="entry name" value="FEN"/>
</dbReference>
<keyword evidence="1" id="KW-0540">Nuclease</keyword>
<evidence type="ECO:0000256" key="1">
    <source>
        <dbReference type="ARBA" id="ARBA00022722"/>
    </source>
</evidence>
<dbReference type="InterPro" id="IPR020045">
    <property type="entry name" value="DNA_polI_H3TH"/>
</dbReference>
<dbReference type="InterPro" id="IPR020046">
    <property type="entry name" value="5-3_exonucl_a-hlix_arch_N"/>
</dbReference>
<dbReference type="Pfam" id="PF02739">
    <property type="entry name" value="5_3_exonuc_N"/>
    <property type="match status" value="1"/>
</dbReference>
<accession>A0A1G2R603</accession>
<dbReference type="SUPFAM" id="SSF47807">
    <property type="entry name" value="5' to 3' exonuclease, C-terminal subdomain"/>
    <property type="match status" value="1"/>
</dbReference>
<dbReference type="InterPro" id="IPR036279">
    <property type="entry name" value="5-3_exonuclease_C_sf"/>
</dbReference>
<proteinExistence type="predicted"/>
<dbReference type="InterPro" id="IPR002421">
    <property type="entry name" value="5-3_exonuclease"/>
</dbReference>
<keyword evidence="3" id="KW-0238">DNA-binding</keyword>
<dbReference type="FunFam" id="1.10.150.20:FF:000003">
    <property type="entry name" value="DNA polymerase I"/>
    <property type="match status" value="1"/>
</dbReference>
<dbReference type="Pfam" id="PF01367">
    <property type="entry name" value="5_3_exonuc"/>
    <property type="match status" value="1"/>
</dbReference>
<dbReference type="InterPro" id="IPR008918">
    <property type="entry name" value="HhH2"/>
</dbReference>
<feature type="domain" description="5'-3' exonuclease" evidence="4">
    <location>
        <begin position="7"/>
        <end position="278"/>
    </location>
</feature>
<dbReference type="CDD" id="cd09898">
    <property type="entry name" value="H3TH_53EXO"/>
    <property type="match status" value="1"/>
</dbReference>
<comment type="caution">
    <text evidence="5">The sequence shown here is derived from an EMBL/GenBank/DDBJ whole genome shotgun (WGS) entry which is preliminary data.</text>
</comment>
<evidence type="ECO:0000256" key="3">
    <source>
        <dbReference type="ARBA" id="ARBA00023125"/>
    </source>
</evidence>
<organism evidence="5 6">
    <name type="scientific">Candidatus Wildermuthbacteria bacterium RIFCSPHIGHO2_02_FULL_47_17</name>
    <dbReference type="NCBI Taxonomy" id="1802452"/>
    <lineage>
        <taxon>Bacteria</taxon>
        <taxon>Candidatus Wildermuthiibacteriota</taxon>
    </lineage>
</organism>
<dbReference type="Proteomes" id="UP000179258">
    <property type="component" value="Unassembled WGS sequence"/>
</dbReference>
<keyword evidence="2" id="KW-0378">Hydrolase</keyword>
<dbReference type="SMART" id="SM00279">
    <property type="entry name" value="HhH2"/>
    <property type="match status" value="1"/>
</dbReference>
<dbReference type="PANTHER" id="PTHR42646:SF2">
    <property type="entry name" value="5'-3' EXONUCLEASE FAMILY PROTEIN"/>
    <property type="match status" value="1"/>
</dbReference>
<evidence type="ECO:0000259" key="4">
    <source>
        <dbReference type="SMART" id="SM00475"/>
    </source>
</evidence>
<dbReference type="PANTHER" id="PTHR42646">
    <property type="entry name" value="FLAP ENDONUCLEASE XNI"/>
    <property type="match status" value="1"/>
</dbReference>
<dbReference type="GO" id="GO:0008409">
    <property type="term" value="F:5'-3' exonuclease activity"/>
    <property type="evidence" value="ECO:0007669"/>
    <property type="project" value="InterPro"/>
</dbReference>
<dbReference type="Gene3D" id="3.40.50.1010">
    <property type="entry name" value="5'-nuclease"/>
    <property type="match status" value="1"/>
</dbReference>
<evidence type="ECO:0000256" key="2">
    <source>
        <dbReference type="ARBA" id="ARBA00022801"/>
    </source>
</evidence>
<dbReference type="AlphaFoldDB" id="A0A1G2R603"/>
<protein>
    <recommendedName>
        <fullName evidence="4">5'-3' exonuclease domain-containing protein</fullName>
    </recommendedName>
</protein>
<dbReference type="CDD" id="cd09859">
    <property type="entry name" value="PIN_53EXO"/>
    <property type="match status" value="1"/>
</dbReference>
<name>A0A1G2R603_9BACT</name>
<dbReference type="SUPFAM" id="SSF88723">
    <property type="entry name" value="PIN domain-like"/>
    <property type="match status" value="1"/>
</dbReference>
<gene>
    <name evidence="5" type="ORF">A3D59_03980</name>
</gene>